<evidence type="ECO:0000313" key="9">
    <source>
        <dbReference type="Proteomes" id="UP000175835"/>
    </source>
</evidence>
<dbReference type="Gene3D" id="1.10.1740.10">
    <property type="match status" value="1"/>
</dbReference>
<dbReference type="InterPro" id="IPR014284">
    <property type="entry name" value="RNA_pol_sigma-70_dom"/>
</dbReference>
<keyword evidence="4" id="KW-0238">DNA-binding</keyword>
<dbReference type="GO" id="GO:0016987">
    <property type="term" value="F:sigma factor activity"/>
    <property type="evidence" value="ECO:0007669"/>
    <property type="project" value="UniProtKB-KW"/>
</dbReference>
<evidence type="ECO:0000256" key="1">
    <source>
        <dbReference type="ARBA" id="ARBA00010641"/>
    </source>
</evidence>
<comment type="similarity">
    <text evidence="1">Belongs to the sigma-70 factor family. ECF subfamily.</text>
</comment>
<dbReference type="EMBL" id="LXLX01000019">
    <property type="protein sequence ID" value="OFD99119.1"/>
    <property type="molecule type" value="Genomic_DNA"/>
</dbReference>
<evidence type="ECO:0000256" key="3">
    <source>
        <dbReference type="ARBA" id="ARBA00023082"/>
    </source>
</evidence>
<keyword evidence="2" id="KW-0805">Transcription regulation</keyword>
<dbReference type="PANTHER" id="PTHR43133:SF8">
    <property type="entry name" value="RNA POLYMERASE SIGMA FACTOR HI_1459-RELATED"/>
    <property type="match status" value="1"/>
</dbReference>
<evidence type="ECO:0000256" key="2">
    <source>
        <dbReference type="ARBA" id="ARBA00023015"/>
    </source>
</evidence>
<name>A0A1D3MIZ5_BACMY</name>
<evidence type="ECO:0000259" key="6">
    <source>
        <dbReference type="Pfam" id="PF04542"/>
    </source>
</evidence>
<dbReference type="SUPFAM" id="SSF88946">
    <property type="entry name" value="Sigma2 domain of RNA polymerase sigma factors"/>
    <property type="match status" value="1"/>
</dbReference>
<sequence>MRDDVFQKRLKQYLGFIFNYLLKLGISKEDAEDIVQETALKYIQNLEGIPPEKVKSWLFRVAINKSYDVLRREKRKDKFLIELSILENLESDLPDDFLIREEQNDEIRKILDLLPKRYREVLILKYVVGLRYDDIALLFEVTTGTVKTTVFRAKEYFIDIYRGIQNEHKE</sequence>
<dbReference type="InterPro" id="IPR013325">
    <property type="entry name" value="RNA_pol_sigma_r2"/>
</dbReference>
<dbReference type="InterPro" id="IPR013249">
    <property type="entry name" value="RNA_pol_sigma70_r4_t2"/>
</dbReference>
<evidence type="ECO:0000313" key="8">
    <source>
        <dbReference type="EMBL" id="OFD99119.1"/>
    </source>
</evidence>
<dbReference type="GO" id="GO:0006352">
    <property type="term" value="P:DNA-templated transcription initiation"/>
    <property type="evidence" value="ECO:0007669"/>
    <property type="project" value="InterPro"/>
</dbReference>
<dbReference type="GO" id="GO:0003677">
    <property type="term" value="F:DNA binding"/>
    <property type="evidence" value="ECO:0007669"/>
    <property type="project" value="UniProtKB-KW"/>
</dbReference>
<dbReference type="InterPro" id="IPR013324">
    <property type="entry name" value="RNA_pol_sigma_r3/r4-like"/>
</dbReference>
<dbReference type="InterPro" id="IPR007627">
    <property type="entry name" value="RNA_pol_sigma70_r2"/>
</dbReference>
<dbReference type="Pfam" id="PF08281">
    <property type="entry name" value="Sigma70_r4_2"/>
    <property type="match status" value="1"/>
</dbReference>
<dbReference type="PATRIC" id="fig|86662.28.peg.1109"/>
<evidence type="ECO:0008006" key="10">
    <source>
        <dbReference type="Google" id="ProtNLM"/>
    </source>
</evidence>
<evidence type="ECO:0000259" key="7">
    <source>
        <dbReference type="Pfam" id="PF08281"/>
    </source>
</evidence>
<proteinExistence type="inferred from homology"/>
<accession>A0A1D3MIZ5</accession>
<dbReference type="RefSeq" id="WP_070146278.1">
    <property type="nucleotide sequence ID" value="NZ_FMJF01000017.1"/>
</dbReference>
<protein>
    <recommendedName>
        <fullName evidence="10">RNA polymerase subunit sigma-70</fullName>
    </recommendedName>
</protein>
<dbReference type="Proteomes" id="UP000175835">
    <property type="component" value="Unassembled WGS sequence"/>
</dbReference>
<feature type="domain" description="RNA polymerase sigma-70 region 2" evidence="6">
    <location>
        <begin position="11"/>
        <end position="75"/>
    </location>
</feature>
<dbReference type="SUPFAM" id="SSF88659">
    <property type="entry name" value="Sigma3 and sigma4 domains of RNA polymerase sigma factors"/>
    <property type="match status" value="1"/>
</dbReference>
<comment type="caution">
    <text evidence="8">The sequence shown here is derived from an EMBL/GenBank/DDBJ whole genome shotgun (WGS) entry which is preliminary data.</text>
</comment>
<keyword evidence="5" id="KW-0804">Transcription</keyword>
<feature type="domain" description="RNA polymerase sigma factor 70 region 4 type 2" evidence="7">
    <location>
        <begin position="105"/>
        <end position="155"/>
    </location>
</feature>
<evidence type="ECO:0000256" key="4">
    <source>
        <dbReference type="ARBA" id="ARBA00023125"/>
    </source>
</evidence>
<dbReference type="Pfam" id="PF04542">
    <property type="entry name" value="Sigma70_r2"/>
    <property type="match status" value="1"/>
</dbReference>
<reference evidence="8 9" key="1">
    <citation type="submission" date="2016-05" db="EMBL/GenBank/DDBJ databases">
        <title>Bacillus thuringiensis and Bacillus weihenstephanensis as novel biocontrol agents of wilt causing Verticillium species.</title>
        <authorList>
            <person name="Hollensteiner J."/>
            <person name="Wemheuer F."/>
            <person name="Harting R."/>
            <person name="Kolarzyk A."/>
            <person name="Diaz-Valerio S."/>
            <person name="Poehlein A."/>
            <person name="Brzuszkiewicz E."/>
            <person name="Nesemann K."/>
            <person name="Braus-Stromeyer S."/>
            <person name="Braus G."/>
            <person name="Daniel R."/>
            <person name="Liesegang H."/>
        </authorList>
    </citation>
    <scope>NUCLEOTIDE SEQUENCE [LARGE SCALE GENOMIC DNA]</scope>
    <source>
        <strain evidence="8 9">GOE11</strain>
    </source>
</reference>
<organism evidence="8 9">
    <name type="scientific">Bacillus mycoides</name>
    <dbReference type="NCBI Taxonomy" id="1405"/>
    <lineage>
        <taxon>Bacteria</taxon>
        <taxon>Bacillati</taxon>
        <taxon>Bacillota</taxon>
        <taxon>Bacilli</taxon>
        <taxon>Bacillales</taxon>
        <taxon>Bacillaceae</taxon>
        <taxon>Bacillus</taxon>
        <taxon>Bacillus cereus group</taxon>
    </lineage>
</organism>
<gene>
    <name evidence="8" type="ORF">BWGOE11_11260</name>
</gene>
<dbReference type="NCBIfam" id="TIGR02937">
    <property type="entry name" value="sigma70-ECF"/>
    <property type="match status" value="1"/>
</dbReference>
<dbReference type="Gene3D" id="1.10.10.10">
    <property type="entry name" value="Winged helix-like DNA-binding domain superfamily/Winged helix DNA-binding domain"/>
    <property type="match status" value="1"/>
</dbReference>
<keyword evidence="3" id="KW-0731">Sigma factor</keyword>
<dbReference type="AlphaFoldDB" id="A0A1D3MIZ5"/>
<dbReference type="InterPro" id="IPR039425">
    <property type="entry name" value="RNA_pol_sigma-70-like"/>
</dbReference>
<dbReference type="PANTHER" id="PTHR43133">
    <property type="entry name" value="RNA POLYMERASE ECF-TYPE SIGMA FACTO"/>
    <property type="match status" value="1"/>
</dbReference>
<dbReference type="InterPro" id="IPR036388">
    <property type="entry name" value="WH-like_DNA-bd_sf"/>
</dbReference>
<evidence type="ECO:0000256" key="5">
    <source>
        <dbReference type="ARBA" id="ARBA00023163"/>
    </source>
</evidence>